<feature type="transmembrane region" description="Helical" evidence="1">
    <location>
        <begin position="83"/>
        <end position="102"/>
    </location>
</feature>
<proteinExistence type="predicted"/>
<evidence type="ECO:0000313" key="3">
    <source>
        <dbReference type="Proteomes" id="UP000601055"/>
    </source>
</evidence>
<dbReference type="RefSeq" id="WP_182923171.1">
    <property type="nucleotide sequence ID" value="NZ_WNXD01000002.1"/>
</dbReference>
<dbReference type="SUPFAM" id="SSF49464">
    <property type="entry name" value="Carboxypeptidase regulatory domain-like"/>
    <property type="match status" value="1"/>
</dbReference>
<name>A0A923IWU5_9SPHI</name>
<keyword evidence="1" id="KW-1133">Transmembrane helix</keyword>
<dbReference type="Proteomes" id="UP000601055">
    <property type="component" value="Unassembled WGS sequence"/>
</dbReference>
<reference evidence="2" key="1">
    <citation type="submission" date="2019-11" db="EMBL/GenBank/DDBJ databases">
        <title>Description of Pedobacter sp. LMG 31464T.</title>
        <authorList>
            <person name="Carlier A."/>
            <person name="Qi S."/>
            <person name="Vandamme P."/>
        </authorList>
    </citation>
    <scope>NUCLEOTIDE SEQUENCE</scope>
    <source>
        <strain evidence="2">LMG 31464</strain>
    </source>
</reference>
<dbReference type="Gene3D" id="2.60.40.1120">
    <property type="entry name" value="Carboxypeptidase-like, regulatory domain"/>
    <property type="match status" value="1"/>
</dbReference>
<organism evidence="2 3">
    <name type="scientific">Pedobacter planticolens</name>
    <dbReference type="NCBI Taxonomy" id="2679964"/>
    <lineage>
        <taxon>Bacteria</taxon>
        <taxon>Pseudomonadati</taxon>
        <taxon>Bacteroidota</taxon>
        <taxon>Sphingobacteriia</taxon>
        <taxon>Sphingobacteriales</taxon>
        <taxon>Sphingobacteriaceae</taxon>
        <taxon>Pedobacter</taxon>
    </lineage>
</organism>
<accession>A0A923IWU5</accession>
<keyword evidence="1" id="KW-0472">Membrane</keyword>
<keyword evidence="3" id="KW-1185">Reference proteome</keyword>
<gene>
    <name evidence="2" type="ORF">GM921_13535</name>
</gene>
<protein>
    <recommendedName>
        <fullName evidence="4">CarboxypepD_reg-like domain-containing protein</fullName>
    </recommendedName>
</protein>
<dbReference type="Pfam" id="PF13715">
    <property type="entry name" value="CarbopepD_reg_2"/>
    <property type="match status" value="1"/>
</dbReference>
<dbReference type="AlphaFoldDB" id="A0A923IWU5"/>
<evidence type="ECO:0000313" key="2">
    <source>
        <dbReference type="EMBL" id="MBB2146519.1"/>
    </source>
</evidence>
<evidence type="ECO:0000256" key="1">
    <source>
        <dbReference type="SAM" id="Phobius"/>
    </source>
</evidence>
<comment type="caution">
    <text evidence="2">The sequence shown here is derived from an EMBL/GenBank/DDBJ whole genome shotgun (WGS) entry which is preliminary data.</text>
</comment>
<evidence type="ECO:0008006" key="4">
    <source>
        <dbReference type="Google" id="ProtNLM"/>
    </source>
</evidence>
<keyword evidence="1" id="KW-0812">Transmembrane</keyword>
<sequence>MSYNEWLDIDVLEDYLDGKLDAKTMYKVERLSLEDPFVAEALAGLSQSPRRSQSLSLLQKQLQERVAQKPIEKKRWTITSQRLSIAAAAAVLFVTASVLFWMKEDFRQKINNNAPKNVQVKVAPEVKPNAELKPVPPLNLDVDKAVAVAKVNRKAKNNIPAVAEKPTIATAAPVAEEPVLAQVVIQADAKQESVAKALQAEKKEQESKAVVVSALQGRVAGMQVSSANAKSINGKVVSQSDGLPIPGAAVRLANGKASTTTNGKGEFTLPIDGVSKNNQVSVAYLGFVTKNITVDANQDVNVELQQDDKALSEVIVTGYGARQAKKQALGASVTTIKSTPLPEGGWESFEQYLKNNNRLFKEGVSDKSVTLSFDVLNGRPSGIKIVRGLTSAENEEAIRLVNAGPNWIVPANAPTAMQVVIKF</sequence>
<dbReference type="EMBL" id="WNXD01000002">
    <property type="protein sequence ID" value="MBB2146519.1"/>
    <property type="molecule type" value="Genomic_DNA"/>
</dbReference>
<dbReference type="InterPro" id="IPR008969">
    <property type="entry name" value="CarboxyPept-like_regulatory"/>
</dbReference>